<organism evidence="1 2">
    <name type="scientific">Sinomonas atrocyanea</name>
    <dbReference type="NCBI Taxonomy" id="37927"/>
    <lineage>
        <taxon>Bacteria</taxon>
        <taxon>Bacillati</taxon>
        <taxon>Actinomycetota</taxon>
        <taxon>Actinomycetes</taxon>
        <taxon>Micrococcales</taxon>
        <taxon>Micrococcaceae</taxon>
        <taxon>Sinomonas</taxon>
    </lineage>
</organism>
<name>A0A127A089_9MICC</name>
<protein>
    <submittedName>
        <fullName evidence="1">Uncharacterized protein</fullName>
    </submittedName>
</protein>
<evidence type="ECO:0000313" key="1">
    <source>
        <dbReference type="EMBL" id="AMM32860.1"/>
    </source>
</evidence>
<dbReference type="AlphaFoldDB" id="A0A127A089"/>
<reference evidence="1 2" key="1">
    <citation type="submission" date="2016-02" db="EMBL/GenBank/DDBJ databases">
        <title>Complete genome of Sinomonas atrocyanea KCTC 3377.</title>
        <authorList>
            <person name="Kim K.M."/>
        </authorList>
    </citation>
    <scope>NUCLEOTIDE SEQUENCE [LARGE SCALE GENOMIC DNA]</scope>
    <source>
        <strain evidence="1 2">KCTC 3377</strain>
    </source>
</reference>
<sequence>MPVATYHMGCHSVTRPPLPLRAVYSATKASATGKSSPIPRPMANLKTIRDTAFQARAQPMAAPTKKSMSAMNIL</sequence>
<evidence type="ECO:0000313" key="2">
    <source>
        <dbReference type="Proteomes" id="UP000070134"/>
    </source>
</evidence>
<proteinExistence type="predicted"/>
<dbReference type="EMBL" id="CP014518">
    <property type="protein sequence ID" value="AMM32860.1"/>
    <property type="molecule type" value="Genomic_DNA"/>
</dbReference>
<accession>A0A127A089</accession>
<dbReference type="KEGG" id="satk:SA2016_2191"/>
<gene>
    <name evidence="1" type="ORF">SA2016_2191</name>
</gene>
<dbReference type="Proteomes" id="UP000070134">
    <property type="component" value="Chromosome"/>
</dbReference>
<keyword evidence="2" id="KW-1185">Reference proteome</keyword>